<keyword evidence="2" id="KW-1133">Transmembrane helix</keyword>
<reference evidence="3" key="1">
    <citation type="submission" date="2018-05" db="EMBL/GenBank/DDBJ databases">
        <authorList>
            <person name="Lanie J.A."/>
            <person name="Ng W.-L."/>
            <person name="Kazmierczak K.M."/>
            <person name="Andrzejewski T.M."/>
            <person name="Davidsen T.M."/>
            <person name="Wayne K.J."/>
            <person name="Tettelin H."/>
            <person name="Glass J.I."/>
            <person name="Rusch D."/>
            <person name="Podicherti R."/>
            <person name="Tsui H.-C.T."/>
            <person name="Winkler M.E."/>
        </authorList>
    </citation>
    <scope>NUCLEOTIDE SEQUENCE</scope>
</reference>
<accession>A0A382TDG9</accession>
<evidence type="ECO:0000256" key="1">
    <source>
        <dbReference type="SAM" id="MobiDB-lite"/>
    </source>
</evidence>
<feature type="region of interest" description="Disordered" evidence="1">
    <location>
        <begin position="1"/>
        <end position="25"/>
    </location>
</feature>
<dbReference type="AlphaFoldDB" id="A0A382TDG9"/>
<dbReference type="EMBL" id="UINC01135797">
    <property type="protein sequence ID" value="SVD20170.1"/>
    <property type="molecule type" value="Genomic_DNA"/>
</dbReference>
<organism evidence="3">
    <name type="scientific">marine metagenome</name>
    <dbReference type="NCBI Taxonomy" id="408172"/>
    <lineage>
        <taxon>unclassified sequences</taxon>
        <taxon>metagenomes</taxon>
        <taxon>ecological metagenomes</taxon>
    </lineage>
</organism>
<gene>
    <name evidence="3" type="ORF">METZ01_LOCUS373024</name>
</gene>
<keyword evidence="2" id="KW-0812">Transmembrane</keyword>
<protein>
    <submittedName>
        <fullName evidence="3">Uncharacterized protein</fullName>
    </submittedName>
</protein>
<keyword evidence="2" id="KW-0472">Membrane</keyword>
<feature type="transmembrane region" description="Helical" evidence="2">
    <location>
        <begin position="32"/>
        <end position="50"/>
    </location>
</feature>
<proteinExistence type="predicted"/>
<name>A0A382TDG9_9ZZZZ</name>
<evidence type="ECO:0000313" key="3">
    <source>
        <dbReference type="EMBL" id="SVD20170.1"/>
    </source>
</evidence>
<evidence type="ECO:0000256" key="2">
    <source>
        <dbReference type="SAM" id="Phobius"/>
    </source>
</evidence>
<sequence length="55" mass="6057">MQTEAINNPKEVPQEQEPSQSKPFNFSLDGNLGMQMALMSGLGGILYYLFSCTCP</sequence>